<dbReference type="KEGG" id="mfm:MfeM64YM_0243"/>
<feature type="region of interest" description="Disordered" evidence="2">
    <location>
        <begin position="335"/>
        <end position="362"/>
    </location>
</feature>
<dbReference type="NCBIfam" id="NF045889">
    <property type="entry name" value="ICE_Mbov_0396_TM"/>
    <property type="match status" value="1"/>
</dbReference>
<dbReference type="RefSeq" id="WP_013526663.1">
    <property type="nucleotide sequence ID" value="NC_014921.1"/>
</dbReference>
<evidence type="ECO:0008006" key="8">
    <source>
        <dbReference type="Google" id="ProtNLM"/>
    </source>
</evidence>
<dbReference type="EMBL" id="CP002458">
    <property type="protein sequence ID" value="ADV34249.1"/>
    <property type="molecule type" value="Genomic_DNA"/>
</dbReference>
<evidence type="ECO:0000256" key="2">
    <source>
        <dbReference type="SAM" id="MobiDB-lite"/>
    </source>
</evidence>
<keyword evidence="3" id="KW-0472">Membrane</keyword>
<evidence type="ECO:0000313" key="5">
    <source>
        <dbReference type="EMBL" id="ADV34249.1"/>
    </source>
</evidence>
<dbReference type="EMBL" id="CP002458">
    <property type="protein sequence ID" value="ADV34122.1"/>
    <property type="molecule type" value="Genomic_DNA"/>
</dbReference>
<feature type="transmembrane region" description="Helical" evidence="3">
    <location>
        <begin position="110"/>
        <end position="131"/>
    </location>
</feature>
<evidence type="ECO:0000256" key="1">
    <source>
        <dbReference type="SAM" id="Coils"/>
    </source>
</evidence>
<dbReference type="EMBL" id="CP002458">
    <property type="protein sequence ID" value="ADV34467.1"/>
    <property type="molecule type" value="Genomic_DNA"/>
</dbReference>
<feature type="transmembrane region" description="Helical" evidence="3">
    <location>
        <begin position="212"/>
        <end position="232"/>
    </location>
</feature>
<feature type="transmembrane region" description="Helical" evidence="3">
    <location>
        <begin position="65"/>
        <end position="89"/>
    </location>
</feature>
<feature type="transmembrane region" description="Helical" evidence="3">
    <location>
        <begin position="6"/>
        <end position="28"/>
    </location>
</feature>
<feature type="transmembrane region" description="Helical" evidence="3">
    <location>
        <begin position="284"/>
        <end position="305"/>
    </location>
</feature>
<dbReference type="NCBIfam" id="NF045848">
    <property type="entry name" value="MMCAP2_0566_fam"/>
    <property type="match status" value="1"/>
</dbReference>
<evidence type="ECO:0000313" key="7">
    <source>
        <dbReference type="Proteomes" id="UP000007473"/>
    </source>
</evidence>
<feature type="coiled-coil region" evidence="1">
    <location>
        <begin position="402"/>
        <end position="429"/>
    </location>
</feature>
<reference evidence="6 7" key="2">
    <citation type="journal article" date="2011" name="J. Bacteriol.">
        <title>Genome sequence of the repetitive-sequence-rich Mycoplasma fermentans strain M64.</title>
        <authorList>
            <person name="Shu H.W."/>
            <person name="Liu T.T."/>
            <person name="Chang H.Y."/>
            <person name="Liu Y.M."/>
            <person name="Wu K.M."/>
            <person name="Shu H.Y."/>
            <person name="Tsai S.F."/>
            <person name="Hsiao K.J."/>
            <person name="Hu W.S."/>
            <person name="Ng W.V."/>
        </authorList>
    </citation>
    <scope>NUCLEOTIDE SEQUENCE [LARGE SCALE GENOMIC DNA]</scope>
    <source>
        <strain evidence="6 7">M64</strain>
    </source>
</reference>
<feature type="compositionally biased region" description="Polar residues" evidence="2">
    <location>
        <begin position="377"/>
        <end position="389"/>
    </location>
</feature>
<keyword evidence="1" id="KW-0175">Coiled coil</keyword>
<dbReference type="KEGG" id="mfm:MfeM64YM_0113"/>
<feature type="region of interest" description="Disordered" evidence="2">
    <location>
        <begin position="377"/>
        <end position="401"/>
    </location>
</feature>
<organism evidence="6 7">
    <name type="scientific">Mycoplasmopsis fermentans (strain M64)</name>
    <name type="common">Mycoplasma fermentans</name>
    <dbReference type="NCBI Taxonomy" id="943945"/>
    <lineage>
        <taxon>Bacteria</taxon>
        <taxon>Bacillati</taxon>
        <taxon>Mycoplasmatota</taxon>
        <taxon>Mycoplasmoidales</taxon>
        <taxon>Metamycoplasmataceae</taxon>
        <taxon>Mycoplasmopsis</taxon>
    </lineage>
</organism>
<protein>
    <recommendedName>
        <fullName evidence="8">Transmembrane protein</fullName>
    </recommendedName>
</protein>
<feature type="compositionally biased region" description="Polar residues" evidence="2">
    <location>
        <begin position="350"/>
        <end position="359"/>
    </location>
</feature>
<dbReference type="KEGG" id="mfm:MfeM64YM_0469"/>
<feature type="transmembrane region" description="Helical" evidence="3">
    <location>
        <begin position="252"/>
        <end position="272"/>
    </location>
</feature>
<sequence>MFKDLFWWLLFKLYQAPWFILIGLPLFIINSLSKLINFVSFDFLNLMIFGKPLSNINSYEDLKVLPGAFIGIAIFSICLFFIILAISAFKLSYNKSKESFQSFKASLKAIIPNLVFIIVIPILIWVFTFFAKYGINVLNTVISGGQETNELGNLIYQSVAPEPRFIDPFSITFEEFMKDELSLLNSNMGSLFLNSFIAIFALYIVGNITINISINVYQAFFLFIQAPLISVVSIEDGGKKLKVWKQQFFSKMLAIMILNLSISFMVLFFSGASKIIKPMSDATGIDSGICALIVYTGALITSLSLNKVMFGIFGVEYTSYLGKFTKKLAAKATKKISKRKSNSKNNSSSEPETTSQTDYHPTGNAKNAELIIIMQNNNQTKKPETTPQTIGAAKKAKKPETLNDWKKELASTQKQMDQLSKTLRGEKDLKKTSEISKELSELIENESSIKRIITSMERKK</sequence>
<dbReference type="AlphaFoldDB" id="A0AB32XBR4"/>
<gene>
    <name evidence="4" type="ordered locus">MfeM64YM_0113</name>
    <name evidence="5" type="ordered locus">MfeM64YM_0243</name>
    <name evidence="6" type="ordered locus">MfeM64YM_0469</name>
</gene>
<proteinExistence type="predicted"/>
<name>A0AB32XBR4_MYCFM</name>
<feature type="transmembrane region" description="Helical" evidence="3">
    <location>
        <begin position="188"/>
        <end position="205"/>
    </location>
</feature>
<evidence type="ECO:0000313" key="6">
    <source>
        <dbReference type="EMBL" id="ADV34467.1"/>
    </source>
</evidence>
<dbReference type="Proteomes" id="UP000007473">
    <property type="component" value="Chromosome"/>
</dbReference>
<keyword evidence="3" id="KW-0812">Transmembrane</keyword>
<reference evidence="6" key="1">
    <citation type="submission" date="2010-12" db="EMBL/GenBank/DDBJ databases">
        <authorList>
            <person name="Shu H.-W."/>
            <person name="Liu T.-T."/>
            <person name="Hu W.S."/>
            <person name="Chang H.-Y."/>
            <person name="Hsiao K.-J."/>
            <person name="Tsai S.-F."/>
            <person name="Ng W.V."/>
        </authorList>
    </citation>
    <scope>NUCLEOTIDE SEQUENCE</scope>
    <source>
        <strain evidence="6">M64</strain>
    </source>
</reference>
<evidence type="ECO:0000256" key="3">
    <source>
        <dbReference type="SAM" id="Phobius"/>
    </source>
</evidence>
<keyword evidence="3" id="KW-1133">Transmembrane helix</keyword>
<evidence type="ECO:0000313" key="4">
    <source>
        <dbReference type="EMBL" id="ADV34122.1"/>
    </source>
</evidence>
<accession>A0AB32XBR4</accession>